<dbReference type="Pfam" id="PF01035">
    <property type="entry name" value="DNA_binding_1"/>
    <property type="match status" value="1"/>
</dbReference>
<evidence type="ECO:0000313" key="11">
    <source>
        <dbReference type="Proteomes" id="UP000536179"/>
    </source>
</evidence>
<dbReference type="NCBIfam" id="TIGR00589">
    <property type="entry name" value="ogt"/>
    <property type="match status" value="1"/>
</dbReference>
<evidence type="ECO:0000256" key="7">
    <source>
        <dbReference type="ARBA" id="ARBA00023204"/>
    </source>
</evidence>
<dbReference type="EMBL" id="JACHXU010000015">
    <property type="protein sequence ID" value="MBB3208400.1"/>
    <property type="molecule type" value="Genomic_DNA"/>
</dbReference>
<gene>
    <name evidence="10" type="ORF">FHS27_004228</name>
</gene>
<dbReference type="PROSITE" id="PS00374">
    <property type="entry name" value="MGMT"/>
    <property type="match status" value="1"/>
</dbReference>
<dbReference type="SUPFAM" id="SSF53155">
    <property type="entry name" value="Methylated DNA-protein cysteine methyltransferase domain"/>
    <property type="match status" value="1"/>
</dbReference>
<evidence type="ECO:0000256" key="3">
    <source>
        <dbReference type="ARBA" id="ARBA00011918"/>
    </source>
</evidence>
<protein>
    <recommendedName>
        <fullName evidence="3">methylated-DNA--[protein]-cysteine S-methyltransferase</fullName>
        <ecNumber evidence="3">2.1.1.63</ecNumber>
    </recommendedName>
</protein>
<keyword evidence="6" id="KW-0227">DNA damage</keyword>
<dbReference type="Gene3D" id="1.10.10.10">
    <property type="entry name" value="Winged helix-like DNA-binding domain superfamily/Winged helix DNA-binding domain"/>
    <property type="match status" value="1"/>
</dbReference>
<evidence type="ECO:0000256" key="5">
    <source>
        <dbReference type="ARBA" id="ARBA00022679"/>
    </source>
</evidence>
<dbReference type="RefSeq" id="WP_184306597.1">
    <property type="nucleotide sequence ID" value="NZ_JACHXU010000015.1"/>
</dbReference>
<keyword evidence="5 10" id="KW-0808">Transferase</keyword>
<keyword evidence="4 10" id="KW-0489">Methyltransferase</keyword>
<comment type="catalytic activity">
    <reaction evidence="8">
        <text>a 6-O-methyl-2'-deoxyguanosine in DNA + L-cysteinyl-[protein] = S-methyl-L-cysteinyl-[protein] + a 2'-deoxyguanosine in DNA</text>
        <dbReference type="Rhea" id="RHEA:24000"/>
        <dbReference type="Rhea" id="RHEA-COMP:10131"/>
        <dbReference type="Rhea" id="RHEA-COMP:10132"/>
        <dbReference type="Rhea" id="RHEA-COMP:11367"/>
        <dbReference type="Rhea" id="RHEA-COMP:11368"/>
        <dbReference type="ChEBI" id="CHEBI:29950"/>
        <dbReference type="ChEBI" id="CHEBI:82612"/>
        <dbReference type="ChEBI" id="CHEBI:85445"/>
        <dbReference type="ChEBI" id="CHEBI:85448"/>
        <dbReference type="EC" id="2.1.1.63"/>
    </reaction>
</comment>
<organism evidence="10 11">
    <name type="scientific">Aporhodopirellula rubra</name>
    <dbReference type="NCBI Taxonomy" id="980271"/>
    <lineage>
        <taxon>Bacteria</taxon>
        <taxon>Pseudomonadati</taxon>
        <taxon>Planctomycetota</taxon>
        <taxon>Planctomycetia</taxon>
        <taxon>Pirellulales</taxon>
        <taxon>Pirellulaceae</taxon>
        <taxon>Aporhodopirellula</taxon>
    </lineage>
</organism>
<dbReference type="GO" id="GO:0032259">
    <property type="term" value="P:methylation"/>
    <property type="evidence" value="ECO:0007669"/>
    <property type="project" value="UniProtKB-KW"/>
</dbReference>
<name>A0A7W5E1F1_9BACT</name>
<keyword evidence="11" id="KW-1185">Reference proteome</keyword>
<evidence type="ECO:0000259" key="9">
    <source>
        <dbReference type="Pfam" id="PF01035"/>
    </source>
</evidence>
<dbReference type="SUPFAM" id="SSF46767">
    <property type="entry name" value="Methylated DNA-protein cysteine methyltransferase, C-terminal domain"/>
    <property type="match status" value="1"/>
</dbReference>
<dbReference type="FunFam" id="1.10.10.10:FF:000214">
    <property type="entry name" value="Methylated-DNA--protein-cysteine methyltransferase"/>
    <property type="match status" value="1"/>
</dbReference>
<evidence type="ECO:0000256" key="2">
    <source>
        <dbReference type="ARBA" id="ARBA00008711"/>
    </source>
</evidence>
<dbReference type="PANTHER" id="PTHR10815">
    <property type="entry name" value="METHYLATED-DNA--PROTEIN-CYSTEINE METHYLTRANSFERASE"/>
    <property type="match status" value="1"/>
</dbReference>
<dbReference type="EC" id="2.1.1.63" evidence="3"/>
<evidence type="ECO:0000256" key="8">
    <source>
        <dbReference type="ARBA" id="ARBA00049348"/>
    </source>
</evidence>
<comment type="caution">
    <text evidence="10">The sequence shown here is derived from an EMBL/GenBank/DDBJ whole genome shotgun (WGS) entry which is preliminary data.</text>
</comment>
<dbReference type="Proteomes" id="UP000536179">
    <property type="component" value="Unassembled WGS sequence"/>
</dbReference>
<dbReference type="CDD" id="cd06445">
    <property type="entry name" value="ATase"/>
    <property type="match status" value="1"/>
</dbReference>
<dbReference type="InterPro" id="IPR001497">
    <property type="entry name" value="MethylDNA_cys_MeTrfase_AS"/>
</dbReference>
<comment type="catalytic activity">
    <reaction evidence="1">
        <text>a 4-O-methyl-thymidine in DNA + L-cysteinyl-[protein] = a thymidine in DNA + S-methyl-L-cysteinyl-[protein]</text>
        <dbReference type="Rhea" id="RHEA:53428"/>
        <dbReference type="Rhea" id="RHEA-COMP:10131"/>
        <dbReference type="Rhea" id="RHEA-COMP:10132"/>
        <dbReference type="Rhea" id="RHEA-COMP:13555"/>
        <dbReference type="Rhea" id="RHEA-COMP:13556"/>
        <dbReference type="ChEBI" id="CHEBI:29950"/>
        <dbReference type="ChEBI" id="CHEBI:82612"/>
        <dbReference type="ChEBI" id="CHEBI:137386"/>
        <dbReference type="ChEBI" id="CHEBI:137387"/>
        <dbReference type="EC" id="2.1.1.63"/>
    </reaction>
</comment>
<dbReference type="GO" id="GO:0006281">
    <property type="term" value="P:DNA repair"/>
    <property type="evidence" value="ECO:0007669"/>
    <property type="project" value="UniProtKB-KW"/>
</dbReference>
<dbReference type="PANTHER" id="PTHR10815:SF13">
    <property type="entry name" value="METHYLATED-DNA--PROTEIN-CYSTEINE METHYLTRANSFERASE"/>
    <property type="match status" value="1"/>
</dbReference>
<sequence length="188" mass="20945">MKKVTSPAIEWLQTQWESPVGLLRISVSENPDGHARCIGLYFCDHHPEPKNWRSEMSSLEWDQRDATRRIVEQLQAYFDGASSTFRTHCEFSGTEFQLQVWRQLQLIPPGETRSYSQIAESIGRPAAVRAVGAAIARNPISIMVPCHRVVSRGGGLAGFAGGLDRKRFLLDHEAVAFGQDSLLSHASV</sequence>
<dbReference type="AlphaFoldDB" id="A0A7W5E1F1"/>
<evidence type="ECO:0000313" key="10">
    <source>
        <dbReference type="EMBL" id="MBB3208400.1"/>
    </source>
</evidence>
<dbReference type="InterPro" id="IPR014048">
    <property type="entry name" value="MethylDNA_cys_MeTrfase_DNA-bd"/>
</dbReference>
<reference evidence="10 11" key="1">
    <citation type="submission" date="2020-08" db="EMBL/GenBank/DDBJ databases">
        <title>Genomic Encyclopedia of Type Strains, Phase III (KMG-III): the genomes of soil and plant-associated and newly described type strains.</title>
        <authorList>
            <person name="Whitman W."/>
        </authorList>
    </citation>
    <scope>NUCLEOTIDE SEQUENCE [LARGE SCALE GENOMIC DNA]</scope>
    <source>
        <strain evidence="10 11">CECT 8075</strain>
    </source>
</reference>
<dbReference type="InterPro" id="IPR036388">
    <property type="entry name" value="WH-like_DNA-bd_sf"/>
</dbReference>
<evidence type="ECO:0000256" key="4">
    <source>
        <dbReference type="ARBA" id="ARBA00022603"/>
    </source>
</evidence>
<feature type="domain" description="Methylated-DNA-[protein]-cysteine S-methyltransferase DNA binding" evidence="9">
    <location>
        <begin position="95"/>
        <end position="175"/>
    </location>
</feature>
<dbReference type="InterPro" id="IPR036631">
    <property type="entry name" value="MGMT_N_sf"/>
</dbReference>
<dbReference type="InterPro" id="IPR036217">
    <property type="entry name" value="MethylDNA_cys_MeTrfase_DNAb"/>
</dbReference>
<evidence type="ECO:0000256" key="1">
    <source>
        <dbReference type="ARBA" id="ARBA00001286"/>
    </source>
</evidence>
<proteinExistence type="inferred from homology"/>
<dbReference type="Gene3D" id="3.30.160.70">
    <property type="entry name" value="Methylated DNA-protein cysteine methyltransferase domain"/>
    <property type="match status" value="1"/>
</dbReference>
<evidence type="ECO:0000256" key="6">
    <source>
        <dbReference type="ARBA" id="ARBA00022763"/>
    </source>
</evidence>
<dbReference type="GO" id="GO:0003908">
    <property type="term" value="F:methylated-DNA-[protein]-cysteine S-methyltransferase activity"/>
    <property type="evidence" value="ECO:0007669"/>
    <property type="project" value="UniProtKB-EC"/>
</dbReference>
<accession>A0A7W5E1F1</accession>
<comment type="similarity">
    <text evidence="2">Belongs to the MGMT family.</text>
</comment>
<keyword evidence="7" id="KW-0234">DNA repair</keyword>